<evidence type="ECO:0000313" key="2">
    <source>
        <dbReference type="Proteomes" id="UP000054928"/>
    </source>
</evidence>
<evidence type="ECO:0000313" key="1">
    <source>
        <dbReference type="EMBL" id="CEG36775.1"/>
    </source>
</evidence>
<reference evidence="2" key="1">
    <citation type="submission" date="2014-09" db="EMBL/GenBank/DDBJ databases">
        <authorList>
            <person name="Sharma Rahul"/>
            <person name="Thines Marco"/>
        </authorList>
    </citation>
    <scope>NUCLEOTIDE SEQUENCE [LARGE SCALE GENOMIC DNA]</scope>
</reference>
<dbReference type="EMBL" id="CCYD01000246">
    <property type="protein sequence ID" value="CEG36775.1"/>
    <property type="molecule type" value="Genomic_DNA"/>
</dbReference>
<dbReference type="GeneID" id="36399079"/>
<proteinExistence type="predicted"/>
<dbReference type="RefSeq" id="XP_024573144.1">
    <property type="nucleotide sequence ID" value="XM_024722027.1"/>
</dbReference>
<dbReference type="AlphaFoldDB" id="A0A0P1A8X0"/>
<accession>A0A0P1A8X0</accession>
<protein>
    <submittedName>
        <fullName evidence="1">Uncharacterized protein</fullName>
    </submittedName>
</protein>
<keyword evidence="2" id="KW-1185">Reference proteome</keyword>
<organism evidence="1 2">
    <name type="scientific">Plasmopara halstedii</name>
    <name type="common">Downy mildew of sunflower</name>
    <dbReference type="NCBI Taxonomy" id="4781"/>
    <lineage>
        <taxon>Eukaryota</taxon>
        <taxon>Sar</taxon>
        <taxon>Stramenopiles</taxon>
        <taxon>Oomycota</taxon>
        <taxon>Peronosporomycetes</taxon>
        <taxon>Peronosporales</taxon>
        <taxon>Peronosporaceae</taxon>
        <taxon>Plasmopara</taxon>
    </lineage>
</organism>
<sequence length="64" mass="6920">MLLFSSANISKKSCSAILQYGSACRTTCGVIHDKDTYNLDFIRCVTLPEADALMDLIACVVSTT</sequence>
<name>A0A0P1A8X0_PLAHL</name>
<dbReference type="Proteomes" id="UP000054928">
    <property type="component" value="Unassembled WGS sequence"/>
</dbReference>